<sequence>MPELEQQTTIEIISPNSSLPVSPYILSPISSDASISHESEIDIEYVGVNFNVYIPTQYGHYQLLFEPTLREILVRAANTNELETVSKVQLQVVAFETSLQRISIHIPRLTELILDGSVLMSLRDLGTGLKYLKILSVARCGLTNLDGLFHLETLEEFYAQDNRIMDLSPCGFLSDIRVLNLGKNVLRNISTIGFLSTCKRLEHLVLDGNRDMYEILKYRRIIKSMLPNLKTLDNEDITLDEIILESNDIDNEIINSKSSKTKKSINSYDELLEDAKSRNILTRKRNTMLDEVGQFVVSFSPKVLSPRSTSGSLSDAITSSYVLENNDKNRQHSLE</sequence>
<accession>A0AAN7QBB8</accession>
<reference evidence="2" key="1">
    <citation type="submission" date="2023-01" db="EMBL/GenBank/DDBJ databases">
        <title>Key to firefly adult light organ development and bioluminescence: homeobox transcription factors regulate luciferase expression and transportation to peroxisome.</title>
        <authorList>
            <person name="Fu X."/>
        </authorList>
    </citation>
    <scope>NUCLEOTIDE SEQUENCE [LARGE SCALE GENOMIC DNA]</scope>
</reference>
<evidence type="ECO:0008006" key="3">
    <source>
        <dbReference type="Google" id="ProtNLM"/>
    </source>
</evidence>
<dbReference type="PANTHER" id="PTHR22708:SF0">
    <property type="entry name" value="LEUCINE-RICH REPEAT-CONTAINING PROTEIN 56"/>
    <property type="match status" value="1"/>
</dbReference>
<evidence type="ECO:0000313" key="1">
    <source>
        <dbReference type="EMBL" id="KAK4886655.1"/>
    </source>
</evidence>
<gene>
    <name evidence="1" type="ORF">RN001_002926</name>
</gene>
<dbReference type="EMBL" id="JARPUR010000001">
    <property type="protein sequence ID" value="KAK4886655.1"/>
    <property type="molecule type" value="Genomic_DNA"/>
</dbReference>
<protein>
    <recommendedName>
        <fullName evidence="3">Leucine-rich repeat-containing protein 56</fullName>
    </recommendedName>
</protein>
<dbReference type="Proteomes" id="UP001353858">
    <property type="component" value="Unassembled WGS sequence"/>
</dbReference>
<dbReference type="InterPro" id="IPR040091">
    <property type="entry name" value="LRRC56"/>
</dbReference>
<keyword evidence="2" id="KW-1185">Reference proteome</keyword>
<organism evidence="1 2">
    <name type="scientific">Aquatica leii</name>
    <dbReference type="NCBI Taxonomy" id="1421715"/>
    <lineage>
        <taxon>Eukaryota</taxon>
        <taxon>Metazoa</taxon>
        <taxon>Ecdysozoa</taxon>
        <taxon>Arthropoda</taxon>
        <taxon>Hexapoda</taxon>
        <taxon>Insecta</taxon>
        <taxon>Pterygota</taxon>
        <taxon>Neoptera</taxon>
        <taxon>Endopterygota</taxon>
        <taxon>Coleoptera</taxon>
        <taxon>Polyphaga</taxon>
        <taxon>Elateriformia</taxon>
        <taxon>Elateroidea</taxon>
        <taxon>Lampyridae</taxon>
        <taxon>Luciolinae</taxon>
        <taxon>Aquatica</taxon>
    </lineage>
</organism>
<proteinExistence type="predicted"/>
<dbReference type="SUPFAM" id="SSF52058">
    <property type="entry name" value="L domain-like"/>
    <property type="match status" value="1"/>
</dbReference>
<name>A0AAN7QBB8_9COLE</name>
<comment type="caution">
    <text evidence="1">The sequence shown here is derived from an EMBL/GenBank/DDBJ whole genome shotgun (WGS) entry which is preliminary data.</text>
</comment>
<dbReference type="Gene3D" id="3.80.10.10">
    <property type="entry name" value="Ribonuclease Inhibitor"/>
    <property type="match status" value="1"/>
</dbReference>
<dbReference type="InterPro" id="IPR032675">
    <property type="entry name" value="LRR_dom_sf"/>
</dbReference>
<evidence type="ECO:0000313" key="2">
    <source>
        <dbReference type="Proteomes" id="UP001353858"/>
    </source>
</evidence>
<dbReference type="PANTHER" id="PTHR22708">
    <property type="entry name" value="LEUCINE-RICH REPEAT-CONTAINING PROTEIN 56"/>
    <property type="match status" value="1"/>
</dbReference>
<dbReference type="AlphaFoldDB" id="A0AAN7QBB8"/>